<dbReference type="EMBL" id="CADCVJ010000011">
    <property type="protein sequence ID" value="CAA9461845.1"/>
    <property type="molecule type" value="Genomic_DNA"/>
</dbReference>
<dbReference type="Pfam" id="PF13508">
    <property type="entry name" value="Acetyltransf_7"/>
    <property type="match status" value="1"/>
</dbReference>
<dbReference type="AlphaFoldDB" id="A0A6J4RA37"/>
<protein>
    <recommendedName>
        <fullName evidence="3">N-acetyltransferase domain-containing protein</fullName>
    </recommendedName>
</protein>
<dbReference type="SUPFAM" id="SSF55729">
    <property type="entry name" value="Acyl-CoA N-acyltransferases (Nat)"/>
    <property type="match status" value="1"/>
</dbReference>
<evidence type="ECO:0000259" key="3">
    <source>
        <dbReference type="PROSITE" id="PS51186"/>
    </source>
</evidence>
<evidence type="ECO:0000313" key="4">
    <source>
        <dbReference type="EMBL" id="CAA9461845.1"/>
    </source>
</evidence>
<dbReference type="CDD" id="cd04301">
    <property type="entry name" value="NAT_SF"/>
    <property type="match status" value="1"/>
</dbReference>
<dbReference type="InterPro" id="IPR016181">
    <property type="entry name" value="Acyl_CoA_acyltransferase"/>
</dbReference>
<sequence>MIERTRPADVAGIKDVLEQTDLFPVEMLDDLLGPYFAGEGEAGWLTAHANGAPVGFAYYVPETVTQGAWNVLALAVRPDHQRAGVGSRLMSHVERLLRDSGQRLLLVETSGLPEFASARSFYRREGYEEVARVPEYYAADDDKIIFAKRLT</sequence>
<dbReference type="Gene3D" id="3.40.630.30">
    <property type="match status" value="1"/>
</dbReference>
<proteinExistence type="predicted"/>
<dbReference type="InterPro" id="IPR050832">
    <property type="entry name" value="Bact_Acetyltransf"/>
</dbReference>
<name>A0A6J4RA37_9ACTN</name>
<keyword evidence="1" id="KW-0808">Transferase</keyword>
<dbReference type="GO" id="GO:0016747">
    <property type="term" value="F:acyltransferase activity, transferring groups other than amino-acyl groups"/>
    <property type="evidence" value="ECO:0007669"/>
    <property type="project" value="InterPro"/>
</dbReference>
<reference evidence="4" key="1">
    <citation type="submission" date="2020-02" db="EMBL/GenBank/DDBJ databases">
        <authorList>
            <person name="Meier V. D."/>
        </authorList>
    </citation>
    <scope>NUCLEOTIDE SEQUENCE</scope>
    <source>
        <strain evidence="4">AVDCRST_MAG38</strain>
    </source>
</reference>
<keyword evidence="2" id="KW-0012">Acyltransferase</keyword>
<dbReference type="PROSITE" id="PS51186">
    <property type="entry name" value="GNAT"/>
    <property type="match status" value="1"/>
</dbReference>
<accession>A0A6J4RA37</accession>
<evidence type="ECO:0000256" key="1">
    <source>
        <dbReference type="ARBA" id="ARBA00022679"/>
    </source>
</evidence>
<gene>
    <name evidence="4" type="ORF">AVDCRST_MAG38-163</name>
</gene>
<dbReference type="PANTHER" id="PTHR43877">
    <property type="entry name" value="AMINOALKYLPHOSPHONATE N-ACETYLTRANSFERASE-RELATED-RELATED"/>
    <property type="match status" value="1"/>
</dbReference>
<feature type="domain" description="N-acetyltransferase" evidence="3">
    <location>
        <begin position="1"/>
        <end position="151"/>
    </location>
</feature>
<evidence type="ECO:0000256" key="2">
    <source>
        <dbReference type="ARBA" id="ARBA00023315"/>
    </source>
</evidence>
<dbReference type="InterPro" id="IPR000182">
    <property type="entry name" value="GNAT_dom"/>
</dbReference>
<organism evidence="4">
    <name type="scientific">uncultured Solirubrobacteraceae bacterium</name>
    <dbReference type="NCBI Taxonomy" id="1162706"/>
    <lineage>
        <taxon>Bacteria</taxon>
        <taxon>Bacillati</taxon>
        <taxon>Actinomycetota</taxon>
        <taxon>Thermoleophilia</taxon>
        <taxon>Solirubrobacterales</taxon>
        <taxon>Solirubrobacteraceae</taxon>
        <taxon>environmental samples</taxon>
    </lineage>
</organism>